<keyword evidence="2" id="KW-1185">Reference proteome</keyword>
<gene>
    <name evidence="1" type="ORF">MUN33_09610</name>
</gene>
<dbReference type="Proteomes" id="UP001139207">
    <property type="component" value="Unassembled WGS sequence"/>
</dbReference>
<comment type="caution">
    <text evidence="1">The sequence shown here is derived from an EMBL/GenBank/DDBJ whole genome shotgun (WGS) entry which is preliminary data.</text>
</comment>
<accession>A0A9X1WLX8</accession>
<evidence type="ECO:0000313" key="2">
    <source>
        <dbReference type="Proteomes" id="UP001139207"/>
    </source>
</evidence>
<dbReference type="RefSeq" id="WP_244804698.1">
    <property type="nucleotide sequence ID" value="NZ_JALIEA010000016.1"/>
</dbReference>
<name>A0A9X1WLX8_9CORY</name>
<dbReference type="AlphaFoldDB" id="A0A9X1WLX8"/>
<organism evidence="1 2">
    <name type="scientific">Corynebacterium kalidii</name>
    <dbReference type="NCBI Taxonomy" id="2931982"/>
    <lineage>
        <taxon>Bacteria</taxon>
        <taxon>Bacillati</taxon>
        <taxon>Actinomycetota</taxon>
        <taxon>Actinomycetes</taxon>
        <taxon>Mycobacteriales</taxon>
        <taxon>Corynebacteriaceae</taxon>
        <taxon>Corynebacterium</taxon>
    </lineage>
</organism>
<reference evidence="1" key="1">
    <citation type="submission" date="2022-04" db="EMBL/GenBank/DDBJ databases">
        <title>Corynebacterium kalidii LD5P10.</title>
        <authorList>
            <person name="Sun J.Q."/>
        </authorList>
    </citation>
    <scope>NUCLEOTIDE SEQUENCE</scope>
    <source>
        <strain evidence="1">LD5P10</strain>
    </source>
</reference>
<proteinExistence type="predicted"/>
<protein>
    <submittedName>
        <fullName evidence="1">Uncharacterized protein</fullName>
    </submittedName>
</protein>
<evidence type="ECO:0000313" key="1">
    <source>
        <dbReference type="EMBL" id="MCJ7858962.1"/>
    </source>
</evidence>
<dbReference type="EMBL" id="JALIEA010000016">
    <property type="protein sequence ID" value="MCJ7858962.1"/>
    <property type="molecule type" value="Genomic_DNA"/>
</dbReference>
<sequence>MLTDVTDTTIRTTQNWSQLAIPGGAGAAGGLSTGEYALLPYLVVLLGRPEEAPGDFAAIYEQLDARDRFSISSVPTDVGNQTHRDDVARTAFLCRDRH</sequence>